<feature type="transmembrane region" description="Helical" evidence="2">
    <location>
        <begin position="200"/>
        <end position="223"/>
    </location>
</feature>
<keyword evidence="2" id="KW-1133">Transmembrane helix</keyword>
<dbReference type="EMBL" id="KB203854">
    <property type="protein sequence ID" value="ESO82814.1"/>
    <property type="molecule type" value="Genomic_DNA"/>
</dbReference>
<dbReference type="RefSeq" id="XP_009066606.1">
    <property type="nucleotide sequence ID" value="XM_009068358.1"/>
</dbReference>
<sequence>MADQVWQSPSWPTTMEKTDEEGGNTQQKLLSQPTAYYRSTAKRQLSRKPTFPALGKEDHLMLDKIGSQQQYAGKTKETAFVNGTFKWNHGVLKTTFPQEKIFGGGKTFSEIIGTEKDNAQWTGKRAPSILKTARTFDSTKQKKNTKSVSFAVPDSSDEEAYDYSEDDTDSDYTNSDLDDSDYPSEIEEIDAIKVKSLIKWLIKVVFAGLLLGCIVYYGVSYYFHVEEIVDNSYWGCFKRAILPQEKVVDTFWGSVKRVIFQQQQVEDNTFWGSFKRCLSRLW</sequence>
<feature type="compositionally biased region" description="Acidic residues" evidence="1">
    <location>
        <begin position="155"/>
        <end position="178"/>
    </location>
</feature>
<keyword evidence="2" id="KW-0472">Membrane</keyword>
<dbReference type="Proteomes" id="UP000030746">
    <property type="component" value="Unassembled WGS sequence"/>
</dbReference>
<dbReference type="AlphaFoldDB" id="V4B2Q2"/>
<name>V4B2Q2_LOTGI</name>
<evidence type="ECO:0000256" key="1">
    <source>
        <dbReference type="SAM" id="MobiDB-lite"/>
    </source>
</evidence>
<evidence type="ECO:0000256" key="2">
    <source>
        <dbReference type="SAM" id="Phobius"/>
    </source>
</evidence>
<feature type="region of interest" description="Disordered" evidence="1">
    <location>
        <begin position="1"/>
        <end position="31"/>
    </location>
</feature>
<feature type="compositionally biased region" description="Polar residues" evidence="1">
    <location>
        <begin position="1"/>
        <end position="15"/>
    </location>
</feature>
<proteinExistence type="predicted"/>
<organism evidence="3 4">
    <name type="scientific">Lottia gigantea</name>
    <name type="common">Giant owl limpet</name>
    <dbReference type="NCBI Taxonomy" id="225164"/>
    <lineage>
        <taxon>Eukaryota</taxon>
        <taxon>Metazoa</taxon>
        <taxon>Spiralia</taxon>
        <taxon>Lophotrochozoa</taxon>
        <taxon>Mollusca</taxon>
        <taxon>Gastropoda</taxon>
        <taxon>Patellogastropoda</taxon>
        <taxon>Lottioidea</taxon>
        <taxon>Lottiidae</taxon>
        <taxon>Lottia</taxon>
    </lineage>
</organism>
<dbReference type="GeneID" id="20236850"/>
<evidence type="ECO:0000313" key="3">
    <source>
        <dbReference type="EMBL" id="ESO82814.1"/>
    </source>
</evidence>
<accession>V4B2Q2</accession>
<dbReference type="HOGENOM" id="CLU_084027_0_0_1"/>
<feature type="region of interest" description="Disordered" evidence="1">
    <location>
        <begin position="147"/>
        <end position="178"/>
    </location>
</feature>
<dbReference type="KEGG" id="lgi:LOTGIDRAFT_155846"/>
<gene>
    <name evidence="3" type="ORF">LOTGIDRAFT_155846</name>
</gene>
<keyword evidence="4" id="KW-1185">Reference proteome</keyword>
<dbReference type="CTD" id="20236850"/>
<protein>
    <submittedName>
        <fullName evidence="3">Uncharacterized protein</fullName>
    </submittedName>
</protein>
<evidence type="ECO:0000313" key="4">
    <source>
        <dbReference type="Proteomes" id="UP000030746"/>
    </source>
</evidence>
<keyword evidence="2" id="KW-0812">Transmembrane</keyword>
<reference evidence="3 4" key="1">
    <citation type="journal article" date="2013" name="Nature">
        <title>Insights into bilaterian evolution from three spiralian genomes.</title>
        <authorList>
            <person name="Simakov O."/>
            <person name="Marletaz F."/>
            <person name="Cho S.J."/>
            <person name="Edsinger-Gonzales E."/>
            <person name="Havlak P."/>
            <person name="Hellsten U."/>
            <person name="Kuo D.H."/>
            <person name="Larsson T."/>
            <person name="Lv J."/>
            <person name="Arendt D."/>
            <person name="Savage R."/>
            <person name="Osoegawa K."/>
            <person name="de Jong P."/>
            <person name="Grimwood J."/>
            <person name="Chapman J.A."/>
            <person name="Shapiro H."/>
            <person name="Aerts A."/>
            <person name="Otillar R.P."/>
            <person name="Terry A.Y."/>
            <person name="Boore J.L."/>
            <person name="Grigoriev I.V."/>
            <person name="Lindberg D.R."/>
            <person name="Seaver E.C."/>
            <person name="Weisblat D.A."/>
            <person name="Putnam N.H."/>
            <person name="Rokhsar D.S."/>
        </authorList>
    </citation>
    <scope>NUCLEOTIDE SEQUENCE [LARGE SCALE GENOMIC DNA]</scope>
</reference>